<reference evidence="1" key="1">
    <citation type="submission" date="2015-10" db="EMBL/GenBank/DDBJ databases">
        <authorList>
            <person name="Gilbert D.G."/>
        </authorList>
    </citation>
    <scope>NUCLEOTIDE SEQUENCE</scope>
    <source>
        <strain evidence="1">Phyl III-seqv23</strain>
    </source>
</reference>
<protein>
    <submittedName>
        <fullName evidence="1">Uncharacterized protein</fullName>
    </submittedName>
</protein>
<organism evidence="1">
    <name type="scientific">Ralstonia solanacearum</name>
    <name type="common">Pseudomonas solanacearum</name>
    <dbReference type="NCBI Taxonomy" id="305"/>
    <lineage>
        <taxon>Bacteria</taxon>
        <taxon>Pseudomonadati</taxon>
        <taxon>Pseudomonadota</taxon>
        <taxon>Betaproteobacteria</taxon>
        <taxon>Burkholderiales</taxon>
        <taxon>Burkholderiaceae</taxon>
        <taxon>Ralstonia</taxon>
        <taxon>Ralstonia solanacearum species complex</taxon>
    </lineage>
</organism>
<accession>A0A0S4WQX5</accession>
<evidence type="ECO:0000313" key="1">
    <source>
        <dbReference type="EMBL" id="CUV53972.1"/>
    </source>
</evidence>
<sequence length="350" mass="40282">MRQYFSWTDARAFHEIQRFHQDCIQILKSKKINYADLRTALTPQQAKHEAAFLFDEKRCSSQFNPGVEVADALFKLLDPKTTHSVLAGELRDDKDELARPLLAEASVIAKDLNFKHPCFCFVLYVNNLSHEALDKIHEGLRAHPAYLGYVPCTFSSIAKTFVSMGLANLAIKHKDMVILGHEDDRDNSENCNLHLHDYEASGFKVRSLQSMYFHTFLSYKPEQLLLEETDDDLEIAIRAMSQTVAPVELGKLSVVIEDNKFENYLRTHKLGKLTNAGLHELSKADLERAIRQKLRSSYIYNLDWRDEAEYQASLFNIMLEFEREGGYPERIVASLEYKAQEQVLRLVTMT</sequence>
<dbReference type="AlphaFoldDB" id="A0A0S4WQX5"/>
<proteinExistence type="predicted"/>
<gene>
    <name evidence="1" type="ORF">RUN215_v1_200027</name>
</gene>
<name>A0A0S4WQX5_RALSL</name>
<dbReference type="EMBL" id="LN899820">
    <property type="protein sequence ID" value="CUV53972.1"/>
    <property type="molecule type" value="Genomic_DNA"/>
</dbReference>